<dbReference type="InterPro" id="IPR011598">
    <property type="entry name" value="bHLH_dom"/>
</dbReference>
<evidence type="ECO:0000313" key="8">
    <source>
        <dbReference type="EMBL" id="KAH7441093.1"/>
    </source>
</evidence>
<sequence length="804" mass="88137">MCSWSGASAMEKNADQIDISLQDSTVTNKMGENREDGNDTSRKVMERDGDDGQGSVDSQHSADLEPLESASQQGVKLVQNQNNVRLNGVVSEESQTSSPQSSVEHGPLNLDHQSNCLDIDPSLDLRDPHRHSSQQAQNHHINHYDLPFHEQDNNQVSASDLHSSPNDSNSCNSSTNLFNTLVVGNSGAPESCGSAHLFTSPSAWPPNSTSAMEETTFFSSSLVNDTTPDLSLTSNSFSKSATQLHADSREDAVYADQKTTLPFLTGHSDLHLPEQTANLAHENPNHAEDSALLMGTSQCGHYQDNSNIHSFTSYLANSPSAMEDEQRPSKQVDFLGAADGCALAGEECTSASGMYHQINDLHLQQHSGDVQHPSYMQYQNAHWHNGLQQEDSDDSYPWYLMSAVHGSAPEMQGAVTLPCGFMTNLMQPHHGSEQYGDGQNHYAGHRQLAHANSLPLFIEHIGTVEHDNVADGHRNHVPLIQRAFGSPGEAIPSPSFHARSGVHHSRYAMIRGPMPSRKIKDDSSVSHYGIHTAPEVDDTDNWVQPGSQMTPSSVSIWKTSHHITKGMNRLSNKRQSPECQEEEKADHQEDSRPLKKSASWDCIGPIYNTASTTSASTTLNEKNLGTTSSQRSCNLSPMHHTTQLPPFINTSIASSGGAPFFSNNSSMQTRQMMRSSIGSSIHTSNIQSSNKQEKPRTRQGIANDPQSIAARHRRERISERLKILQQLVPNGSKVDLVTMLEKAINYVKFLQLQVKVLATDEYWPTPLSKFPKVAAMAKLAADSKEPANLEKVEKALAETIQADS</sequence>
<keyword evidence="3" id="KW-0238">DNA-binding</keyword>
<dbReference type="Gene3D" id="4.10.280.10">
    <property type="entry name" value="Helix-loop-helix DNA-binding domain"/>
    <property type="match status" value="1"/>
</dbReference>
<comment type="caution">
    <text evidence="8">The sequence shown here is derived from an EMBL/GenBank/DDBJ whole genome shotgun (WGS) entry which is preliminary data.</text>
</comment>
<feature type="compositionally biased region" description="Low complexity" evidence="6">
    <location>
        <begin position="90"/>
        <end position="104"/>
    </location>
</feature>
<dbReference type="OrthoDB" id="10590332at2759"/>
<dbReference type="PANTHER" id="PTHR45914">
    <property type="entry name" value="TRANSCRIPTION FACTOR HEC3-RELATED"/>
    <property type="match status" value="1"/>
</dbReference>
<dbReference type="Pfam" id="PF00010">
    <property type="entry name" value="HLH"/>
    <property type="match status" value="1"/>
</dbReference>
<evidence type="ECO:0000256" key="5">
    <source>
        <dbReference type="ARBA" id="ARBA00023242"/>
    </source>
</evidence>
<name>A0A8T2V5C8_CERRI</name>
<feature type="compositionally biased region" description="Basic and acidic residues" evidence="6">
    <location>
        <begin position="31"/>
        <end position="47"/>
    </location>
</feature>
<organism evidence="8 9">
    <name type="scientific">Ceratopteris richardii</name>
    <name type="common">Triangle waterfern</name>
    <dbReference type="NCBI Taxonomy" id="49495"/>
    <lineage>
        <taxon>Eukaryota</taxon>
        <taxon>Viridiplantae</taxon>
        <taxon>Streptophyta</taxon>
        <taxon>Embryophyta</taxon>
        <taxon>Tracheophyta</taxon>
        <taxon>Polypodiopsida</taxon>
        <taxon>Polypodiidae</taxon>
        <taxon>Polypodiales</taxon>
        <taxon>Pteridineae</taxon>
        <taxon>Pteridaceae</taxon>
        <taxon>Parkerioideae</taxon>
        <taxon>Ceratopteris</taxon>
    </lineage>
</organism>
<evidence type="ECO:0000313" key="9">
    <source>
        <dbReference type="Proteomes" id="UP000825935"/>
    </source>
</evidence>
<dbReference type="EMBL" id="CM035408">
    <property type="protein sequence ID" value="KAH7441093.1"/>
    <property type="molecule type" value="Genomic_DNA"/>
</dbReference>
<dbReference type="InterPro" id="IPR036638">
    <property type="entry name" value="HLH_DNA-bd_sf"/>
</dbReference>
<keyword evidence="9" id="KW-1185">Reference proteome</keyword>
<feature type="compositionally biased region" description="Polar residues" evidence="6">
    <location>
        <begin position="19"/>
        <end position="30"/>
    </location>
</feature>
<dbReference type="GO" id="GO:0003677">
    <property type="term" value="F:DNA binding"/>
    <property type="evidence" value="ECO:0007669"/>
    <property type="project" value="UniProtKB-KW"/>
</dbReference>
<feature type="region of interest" description="Disordered" evidence="6">
    <location>
        <begin position="679"/>
        <end position="709"/>
    </location>
</feature>
<dbReference type="GO" id="GO:0003700">
    <property type="term" value="F:DNA-binding transcription factor activity"/>
    <property type="evidence" value="ECO:0007669"/>
    <property type="project" value="InterPro"/>
</dbReference>
<protein>
    <recommendedName>
        <fullName evidence="7">BHLH domain-containing protein</fullName>
    </recommendedName>
</protein>
<feature type="domain" description="BHLH" evidence="7">
    <location>
        <begin position="701"/>
        <end position="750"/>
    </location>
</feature>
<feature type="compositionally biased region" description="Polar residues" evidence="6">
    <location>
        <begin position="569"/>
        <end position="578"/>
    </location>
</feature>
<feature type="compositionally biased region" description="Polar residues" evidence="6">
    <location>
        <begin position="679"/>
        <end position="690"/>
    </location>
</feature>
<evidence type="ECO:0000256" key="3">
    <source>
        <dbReference type="ARBA" id="ARBA00023125"/>
    </source>
</evidence>
<dbReference type="GO" id="GO:0005634">
    <property type="term" value="C:nucleus"/>
    <property type="evidence" value="ECO:0007669"/>
    <property type="project" value="UniProtKB-SubCell"/>
</dbReference>
<dbReference type="PANTHER" id="PTHR45914:SF59">
    <property type="entry name" value="TRANSCRIPTION FACTOR BHLH83-LIKE"/>
    <property type="match status" value="1"/>
</dbReference>
<dbReference type="AlphaFoldDB" id="A0A8T2V5C8"/>
<evidence type="ECO:0000259" key="7">
    <source>
        <dbReference type="PROSITE" id="PS50888"/>
    </source>
</evidence>
<feature type="region of interest" description="Disordered" evidence="6">
    <location>
        <begin position="563"/>
        <end position="598"/>
    </location>
</feature>
<dbReference type="InterPro" id="IPR045843">
    <property type="entry name" value="IND-like"/>
</dbReference>
<keyword evidence="2" id="KW-0805">Transcription regulation</keyword>
<dbReference type="PROSITE" id="PS50888">
    <property type="entry name" value="BHLH"/>
    <property type="match status" value="1"/>
</dbReference>
<evidence type="ECO:0000256" key="2">
    <source>
        <dbReference type="ARBA" id="ARBA00023015"/>
    </source>
</evidence>
<feature type="region of interest" description="Disordered" evidence="6">
    <location>
        <begin position="1"/>
        <end position="71"/>
    </location>
</feature>
<dbReference type="GO" id="GO:0048766">
    <property type="term" value="P:root hair initiation"/>
    <property type="evidence" value="ECO:0007669"/>
    <property type="project" value="UniProtKB-ARBA"/>
</dbReference>
<feature type="compositionally biased region" description="Basic and acidic residues" evidence="6">
    <location>
        <begin position="582"/>
        <end position="593"/>
    </location>
</feature>
<proteinExistence type="predicted"/>
<dbReference type="SMART" id="SM00353">
    <property type="entry name" value="HLH"/>
    <property type="match status" value="1"/>
</dbReference>
<dbReference type="FunFam" id="4.10.280.10:FF:000046">
    <property type="entry name" value="Transcription factor bHLH83"/>
    <property type="match status" value="1"/>
</dbReference>
<reference evidence="8" key="1">
    <citation type="submission" date="2021-08" db="EMBL/GenBank/DDBJ databases">
        <title>WGS assembly of Ceratopteris richardii.</title>
        <authorList>
            <person name="Marchant D.B."/>
            <person name="Chen G."/>
            <person name="Jenkins J."/>
            <person name="Shu S."/>
            <person name="Leebens-Mack J."/>
            <person name="Grimwood J."/>
            <person name="Schmutz J."/>
            <person name="Soltis P."/>
            <person name="Soltis D."/>
            <person name="Chen Z.-H."/>
        </authorList>
    </citation>
    <scope>NUCLEOTIDE SEQUENCE</scope>
    <source>
        <strain evidence="8">Whitten #5841</strain>
        <tissue evidence="8">Leaf</tissue>
    </source>
</reference>
<keyword evidence="4" id="KW-0804">Transcription</keyword>
<comment type="subcellular location">
    <subcellularLocation>
        <location evidence="1">Nucleus</location>
    </subcellularLocation>
</comment>
<dbReference type="CDD" id="cd11454">
    <property type="entry name" value="bHLH_AtIND_like"/>
    <property type="match status" value="1"/>
</dbReference>
<evidence type="ECO:0000256" key="4">
    <source>
        <dbReference type="ARBA" id="ARBA00023163"/>
    </source>
</evidence>
<evidence type="ECO:0000256" key="1">
    <source>
        <dbReference type="ARBA" id="ARBA00004123"/>
    </source>
</evidence>
<keyword evidence="5" id="KW-0539">Nucleus</keyword>
<evidence type="ECO:0000256" key="6">
    <source>
        <dbReference type="SAM" id="MobiDB-lite"/>
    </source>
</evidence>
<dbReference type="SUPFAM" id="SSF47459">
    <property type="entry name" value="HLH, helix-loop-helix DNA-binding domain"/>
    <property type="match status" value="1"/>
</dbReference>
<feature type="region of interest" description="Disordered" evidence="6">
    <location>
        <begin position="90"/>
        <end position="138"/>
    </location>
</feature>
<dbReference type="Proteomes" id="UP000825935">
    <property type="component" value="Chromosome 3"/>
</dbReference>
<gene>
    <name evidence="8" type="ORF">KP509_03G025300</name>
</gene>
<accession>A0A8T2V5C8</accession>
<dbReference type="GO" id="GO:0046983">
    <property type="term" value="F:protein dimerization activity"/>
    <property type="evidence" value="ECO:0007669"/>
    <property type="project" value="InterPro"/>
</dbReference>